<reference evidence="3" key="1">
    <citation type="journal article" date="2020" name="Nat. Commun.">
        <title>Large-scale genome sequencing of mycorrhizal fungi provides insights into the early evolution of symbiotic traits.</title>
        <authorList>
            <person name="Miyauchi S."/>
            <person name="Kiss E."/>
            <person name="Kuo A."/>
            <person name="Drula E."/>
            <person name="Kohler A."/>
            <person name="Sanchez-Garcia M."/>
            <person name="Morin E."/>
            <person name="Andreopoulos B."/>
            <person name="Barry K.W."/>
            <person name="Bonito G."/>
            <person name="Buee M."/>
            <person name="Carver A."/>
            <person name="Chen C."/>
            <person name="Cichocki N."/>
            <person name="Clum A."/>
            <person name="Culley D."/>
            <person name="Crous P.W."/>
            <person name="Fauchery L."/>
            <person name="Girlanda M."/>
            <person name="Hayes R.D."/>
            <person name="Keri Z."/>
            <person name="LaButti K."/>
            <person name="Lipzen A."/>
            <person name="Lombard V."/>
            <person name="Magnuson J."/>
            <person name="Maillard F."/>
            <person name="Murat C."/>
            <person name="Nolan M."/>
            <person name="Ohm R.A."/>
            <person name="Pangilinan J."/>
            <person name="Pereira M.F."/>
            <person name="Perotto S."/>
            <person name="Peter M."/>
            <person name="Pfister S."/>
            <person name="Riley R."/>
            <person name="Sitrit Y."/>
            <person name="Stielow J.B."/>
            <person name="Szollosi G."/>
            <person name="Zifcakova L."/>
            <person name="Stursova M."/>
            <person name="Spatafora J.W."/>
            <person name="Tedersoo L."/>
            <person name="Vaario L.M."/>
            <person name="Yamada A."/>
            <person name="Yan M."/>
            <person name="Wang P."/>
            <person name="Xu J."/>
            <person name="Bruns T."/>
            <person name="Baldrian P."/>
            <person name="Vilgalys R."/>
            <person name="Dunand C."/>
            <person name="Henrissat B."/>
            <person name="Grigoriev I.V."/>
            <person name="Hibbett D."/>
            <person name="Nagy L.G."/>
            <person name="Martin F.M."/>
        </authorList>
    </citation>
    <scope>NUCLEOTIDE SEQUENCE</scope>
    <source>
        <strain evidence="3">UH-Tt-Lm1</strain>
    </source>
</reference>
<feature type="region of interest" description="Disordered" evidence="1">
    <location>
        <begin position="1"/>
        <end position="20"/>
    </location>
</feature>
<gene>
    <name evidence="3" type="ORF">BJ322DRAFT_990790</name>
</gene>
<feature type="domain" description="USP8 dimerisation" evidence="2">
    <location>
        <begin position="5"/>
        <end position="71"/>
    </location>
</feature>
<evidence type="ECO:0000313" key="3">
    <source>
        <dbReference type="EMBL" id="KAF9781125.1"/>
    </source>
</evidence>
<organism evidence="3 4">
    <name type="scientific">Thelephora terrestris</name>
    <dbReference type="NCBI Taxonomy" id="56493"/>
    <lineage>
        <taxon>Eukaryota</taxon>
        <taxon>Fungi</taxon>
        <taxon>Dikarya</taxon>
        <taxon>Basidiomycota</taxon>
        <taxon>Agaricomycotina</taxon>
        <taxon>Agaricomycetes</taxon>
        <taxon>Thelephorales</taxon>
        <taxon>Thelephoraceae</taxon>
        <taxon>Thelephora</taxon>
    </lineage>
</organism>
<dbReference type="Gene3D" id="1.20.58.80">
    <property type="entry name" value="Phosphotransferase system, lactose/cellobiose-type IIA subunit"/>
    <property type="match status" value="1"/>
</dbReference>
<dbReference type="EMBL" id="WIUZ02000014">
    <property type="protein sequence ID" value="KAF9781125.1"/>
    <property type="molecule type" value="Genomic_DNA"/>
</dbReference>
<comment type="caution">
    <text evidence="3">The sequence shown here is derived from an EMBL/GenBank/DDBJ whole genome shotgun (WGS) entry which is preliminary data.</text>
</comment>
<evidence type="ECO:0000259" key="2">
    <source>
        <dbReference type="Pfam" id="PF08969"/>
    </source>
</evidence>
<dbReference type="InterPro" id="IPR015063">
    <property type="entry name" value="USP8_dimer"/>
</dbReference>
<sequence>RPATITELADKSREDPWDPNKSLKHWLRSAELARKAGKQYAEDGDYERSFVQLARASTIILDWMPLHRDHHTLLSADQRRNLLLVS</sequence>
<dbReference type="AlphaFoldDB" id="A0A9P6H915"/>
<keyword evidence="4" id="KW-1185">Reference proteome</keyword>
<accession>A0A9P6H915</accession>
<feature type="compositionally biased region" description="Basic and acidic residues" evidence="1">
    <location>
        <begin position="8"/>
        <end position="18"/>
    </location>
</feature>
<reference evidence="3" key="2">
    <citation type="submission" date="2020-11" db="EMBL/GenBank/DDBJ databases">
        <authorList>
            <consortium name="DOE Joint Genome Institute"/>
            <person name="Kuo A."/>
            <person name="Miyauchi S."/>
            <person name="Kiss E."/>
            <person name="Drula E."/>
            <person name="Kohler A."/>
            <person name="Sanchez-Garcia M."/>
            <person name="Andreopoulos B."/>
            <person name="Barry K.W."/>
            <person name="Bonito G."/>
            <person name="Buee M."/>
            <person name="Carver A."/>
            <person name="Chen C."/>
            <person name="Cichocki N."/>
            <person name="Clum A."/>
            <person name="Culley D."/>
            <person name="Crous P.W."/>
            <person name="Fauchery L."/>
            <person name="Girlanda M."/>
            <person name="Hayes R."/>
            <person name="Keri Z."/>
            <person name="Labutti K."/>
            <person name="Lipzen A."/>
            <person name="Lombard V."/>
            <person name="Magnuson J."/>
            <person name="Maillard F."/>
            <person name="Morin E."/>
            <person name="Murat C."/>
            <person name="Nolan M."/>
            <person name="Ohm R."/>
            <person name="Pangilinan J."/>
            <person name="Pereira M."/>
            <person name="Perotto S."/>
            <person name="Peter M."/>
            <person name="Riley R."/>
            <person name="Sitrit Y."/>
            <person name="Stielow B."/>
            <person name="Szollosi G."/>
            <person name="Zifcakova L."/>
            <person name="Stursova M."/>
            <person name="Spatafora J.W."/>
            <person name="Tedersoo L."/>
            <person name="Vaario L.-M."/>
            <person name="Yamada A."/>
            <person name="Yan M."/>
            <person name="Wang P."/>
            <person name="Xu J."/>
            <person name="Bruns T."/>
            <person name="Baldrian P."/>
            <person name="Vilgalys R."/>
            <person name="Henrissat B."/>
            <person name="Grigoriev I.V."/>
            <person name="Hibbett D."/>
            <person name="Nagy L.G."/>
            <person name="Martin F.M."/>
        </authorList>
    </citation>
    <scope>NUCLEOTIDE SEQUENCE</scope>
    <source>
        <strain evidence="3">UH-Tt-Lm1</strain>
    </source>
</reference>
<feature type="non-terminal residue" evidence="3">
    <location>
        <position position="86"/>
    </location>
</feature>
<name>A0A9P6H915_9AGAM</name>
<evidence type="ECO:0000256" key="1">
    <source>
        <dbReference type="SAM" id="MobiDB-lite"/>
    </source>
</evidence>
<protein>
    <recommendedName>
        <fullName evidence="2">USP8 dimerisation domain-containing protein</fullName>
    </recommendedName>
</protein>
<proteinExistence type="predicted"/>
<dbReference type="Pfam" id="PF08969">
    <property type="entry name" value="USP8_dimer"/>
    <property type="match status" value="1"/>
</dbReference>
<feature type="non-terminal residue" evidence="3">
    <location>
        <position position="1"/>
    </location>
</feature>
<evidence type="ECO:0000313" key="4">
    <source>
        <dbReference type="Proteomes" id="UP000736335"/>
    </source>
</evidence>
<dbReference type="Proteomes" id="UP000736335">
    <property type="component" value="Unassembled WGS sequence"/>
</dbReference>
<dbReference type="OrthoDB" id="2965483at2759"/>